<dbReference type="SUPFAM" id="SSF51621">
    <property type="entry name" value="Phosphoenolpyruvate/pyruvate domain"/>
    <property type="match status" value="1"/>
</dbReference>
<evidence type="ECO:0000256" key="20">
    <source>
        <dbReference type="PIRSR" id="PIRSR000732-3"/>
    </source>
</evidence>
<gene>
    <name evidence="25" type="primary">ptsP</name>
    <name evidence="25" type="ORF">IAB89_08985</name>
</gene>
<dbReference type="PIRSF" id="PIRSF000732">
    <property type="entry name" value="PTS_enzyme_I"/>
    <property type="match status" value="1"/>
</dbReference>
<dbReference type="InterPro" id="IPR008279">
    <property type="entry name" value="PEP-util_enz_mobile_dom"/>
</dbReference>
<dbReference type="InterPro" id="IPR036618">
    <property type="entry name" value="PtsI_HPr-bd_sf"/>
</dbReference>
<dbReference type="PANTHER" id="PTHR46244">
    <property type="entry name" value="PHOSPHOENOLPYRUVATE-PROTEIN PHOSPHOTRANSFERASE"/>
    <property type="match status" value="1"/>
</dbReference>
<evidence type="ECO:0000256" key="4">
    <source>
        <dbReference type="ARBA" id="ARBA00004496"/>
    </source>
</evidence>
<feature type="domain" description="PEP-utilising enzyme C-terminal" evidence="23">
    <location>
        <begin position="253"/>
        <end position="539"/>
    </location>
</feature>
<dbReference type="PROSITE" id="PS00742">
    <property type="entry name" value="PEP_ENZYMES_2"/>
    <property type="match status" value="1"/>
</dbReference>
<evidence type="ECO:0000256" key="1">
    <source>
        <dbReference type="ARBA" id="ARBA00000683"/>
    </source>
</evidence>
<reference evidence="25" key="2">
    <citation type="journal article" date="2021" name="PeerJ">
        <title>Extensive microbial diversity within the chicken gut microbiome revealed by metagenomics and culture.</title>
        <authorList>
            <person name="Gilroy R."/>
            <person name="Ravi A."/>
            <person name="Getino M."/>
            <person name="Pursley I."/>
            <person name="Horton D.L."/>
            <person name="Alikhan N.F."/>
            <person name="Baker D."/>
            <person name="Gharbi K."/>
            <person name="Hall N."/>
            <person name="Watson M."/>
            <person name="Adriaenssens E.M."/>
            <person name="Foster-Nyarko E."/>
            <person name="Jarju S."/>
            <person name="Secka A."/>
            <person name="Antonio M."/>
            <person name="Oren A."/>
            <person name="Chaudhuri R.R."/>
            <person name="La Ragione R."/>
            <person name="Hildebrand F."/>
            <person name="Pallen M.J."/>
        </authorList>
    </citation>
    <scope>NUCLEOTIDE SEQUENCE</scope>
    <source>
        <strain evidence="25">ChiSxjej1B13-7958</strain>
    </source>
</reference>
<name>A0A9D1AQL8_9FIRM</name>
<evidence type="ECO:0000313" key="26">
    <source>
        <dbReference type="Proteomes" id="UP000824242"/>
    </source>
</evidence>
<feature type="binding site" evidence="19">
    <location>
        <begin position="453"/>
        <end position="454"/>
    </location>
    <ligand>
        <name>phosphoenolpyruvate</name>
        <dbReference type="ChEBI" id="CHEBI:58702"/>
    </ligand>
</feature>
<comment type="similarity">
    <text evidence="5 17">Belongs to the PEP-utilizing enzyme family.</text>
</comment>
<evidence type="ECO:0000259" key="24">
    <source>
        <dbReference type="Pfam" id="PF05524"/>
    </source>
</evidence>
<evidence type="ECO:0000256" key="5">
    <source>
        <dbReference type="ARBA" id="ARBA00007837"/>
    </source>
</evidence>
<dbReference type="AlphaFoldDB" id="A0A9D1AQL8"/>
<dbReference type="GO" id="GO:0005737">
    <property type="term" value="C:cytoplasm"/>
    <property type="evidence" value="ECO:0007669"/>
    <property type="project" value="UniProtKB-SubCell"/>
</dbReference>
<dbReference type="SUPFAM" id="SSF47831">
    <property type="entry name" value="Enzyme I of the PEP:sugar phosphotransferase system HPr-binding (sub)domain"/>
    <property type="match status" value="1"/>
</dbReference>
<dbReference type="InterPro" id="IPR006318">
    <property type="entry name" value="PTS_EI-like"/>
</dbReference>
<feature type="binding site" evidence="20">
    <location>
        <position position="454"/>
    </location>
    <ligand>
        <name>Mg(2+)</name>
        <dbReference type="ChEBI" id="CHEBI:18420"/>
    </ligand>
</feature>
<dbReference type="EC" id="2.7.3.9" evidence="6 17"/>
<sequence>MITLNGIGASPGTAEGTLFCYHRKVYAGPPRPIGTPAQERERFRAALRQADQQLRQLFLDTVSDADEECAKVFEIHRMMLEDQDYLQAVEDRISQGETGVEAAVEEVSRLFSSAFMAMDSAYMQARAADVQDVSARLLRILRGEEEKPLSLPYPVILAAEDLHPSETVQLDKKKLIAIVTAQGSRNSHTAILAKTMGIPAIVRLGDAVAEDMHGKHAAVDGNAGTLWIEPTDSICQMVHEKTMDLNERRQQLLQYKGKPSVTRDGISVHLFANVGAVEDCEAAVENDAEGAGLFRTEFQYLSASACPGEEELFRLYRAAVLAMQGKPITFRTLDIGADKQASYLELPHEENPAMGLRAVRLCLTRRDLLRTQLRALYRASAFGPISIMVPMIASVWEMQEIRKSAALIRRDLAADGTAFDPKVPLGAMIETPAAALLSDELTAECDFFSIGTNDLTQYTLAADRQNGAIHLFYDARHPAVLRLIRMTVENAAKAGIPVGICGDLAADLTMTDFFLSLGVASLSVPPSMVLPLRERVRSLTVGKKPQTPAEPSTQKEESI</sequence>
<keyword evidence="9 17" id="KW-0963">Cytoplasm</keyword>
<dbReference type="InterPro" id="IPR023151">
    <property type="entry name" value="PEP_util_CS"/>
</dbReference>
<evidence type="ECO:0000256" key="21">
    <source>
        <dbReference type="SAM" id="MobiDB-lite"/>
    </source>
</evidence>
<dbReference type="InterPro" id="IPR024692">
    <property type="entry name" value="PTS_EI"/>
</dbReference>
<dbReference type="InterPro" id="IPR040442">
    <property type="entry name" value="Pyrv_kinase-like_dom_sf"/>
</dbReference>
<dbReference type="EMBL" id="DVGZ01000098">
    <property type="protein sequence ID" value="HIR47768.1"/>
    <property type="molecule type" value="Genomic_DNA"/>
</dbReference>
<dbReference type="SUPFAM" id="SSF52009">
    <property type="entry name" value="Phosphohistidine domain"/>
    <property type="match status" value="1"/>
</dbReference>
<comment type="caution">
    <text evidence="25">The sequence shown here is derived from an EMBL/GenBank/DDBJ whole genome shotgun (WGS) entry which is preliminary data.</text>
</comment>
<feature type="binding site" evidence="19">
    <location>
        <position position="464"/>
    </location>
    <ligand>
        <name>phosphoenolpyruvate</name>
        <dbReference type="ChEBI" id="CHEBI:58702"/>
    </ligand>
</feature>
<evidence type="ECO:0000259" key="23">
    <source>
        <dbReference type="Pfam" id="PF02896"/>
    </source>
</evidence>
<accession>A0A9D1AQL8</accession>
<feature type="active site" description="Tele-phosphohistidine intermediate" evidence="18">
    <location>
        <position position="188"/>
    </location>
</feature>
<keyword evidence="14 17" id="KW-0418">Kinase</keyword>
<feature type="active site" description="Proton donor" evidence="18">
    <location>
        <position position="501"/>
    </location>
</feature>
<dbReference type="InterPro" id="IPR036637">
    <property type="entry name" value="Phosphohistidine_dom_sf"/>
</dbReference>
<keyword evidence="13 17" id="KW-0479">Metal-binding</keyword>
<dbReference type="InterPro" id="IPR050499">
    <property type="entry name" value="PEP-utilizing_PTS_enzyme"/>
</dbReference>
<feature type="domain" description="Phosphotransferase system enzyme I N-terminal" evidence="24">
    <location>
        <begin position="5"/>
        <end position="126"/>
    </location>
</feature>
<keyword evidence="11 17" id="KW-0808">Transferase</keyword>
<dbReference type="NCBIfam" id="TIGR01417">
    <property type="entry name" value="PTS_I_fam"/>
    <property type="match status" value="1"/>
</dbReference>
<evidence type="ECO:0000256" key="18">
    <source>
        <dbReference type="PIRSR" id="PIRSR000732-1"/>
    </source>
</evidence>
<feature type="region of interest" description="Disordered" evidence="21">
    <location>
        <begin position="540"/>
        <end position="559"/>
    </location>
</feature>
<dbReference type="GO" id="GO:0016301">
    <property type="term" value="F:kinase activity"/>
    <property type="evidence" value="ECO:0007669"/>
    <property type="project" value="UniProtKB-KW"/>
</dbReference>
<evidence type="ECO:0000256" key="2">
    <source>
        <dbReference type="ARBA" id="ARBA00001946"/>
    </source>
</evidence>
<feature type="binding site" evidence="19">
    <location>
        <position position="295"/>
    </location>
    <ligand>
        <name>phosphoenolpyruvate</name>
        <dbReference type="ChEBI" id="CHEBI:58702"/>
    </ligand>
</feature>
<evidence type="ECO:0000256" key="7">
    <source>
        <dbReference type="ARBA" id="ARBA00016544"/>
    </source>
</evidence>
<evidence type="ECO:0000256" key="15">
    <source>
        <dbReference type="ARBA" id="ARBA00022842"/>
    </source>
</evidence>
<evidence type="ECO:0000256" key="8">
    <source>
        <dbReference type="ARBA" id="ARBA00022448"/>
    </source>
</evidence>
<feature type="domain" description="PEP-utilising enzyme mobile" evidence="22">
    <location>
        <begin position="153"/>
        <end position="224"/>
    </location>
</feature>
<evidence type="ECO:0000256" key="13">
    <source>
        <dbReference type="ARBA" id="ARBA00022723"/>
    </source>
</evidence>
<evidence type="ECO:0000259" key="22">
    <source>
        <dbReference type="Pfam" id="PF00391"/>
    </source>
</evidence>
<dbReference type="Gene3D" id="1.10.274.10">
    <property type="entry name" value="PtsI, HPr-binding domain"/>
    <property type="match status" value="1"/>
</dbReference>
<dbReference type="PANTHER" id="PTHR46244:SF3">
    <property type="entry name" value="PHOSPHOENOLPYRUVATE-PROTEIN PHOSPHOTRANSFERASE"/>
    <property type="match status" value="1"/>
</dbReference>
<dbReference type="Pfam" id="PF00391">
    <property type="entry name" value="PEP-utilizers"/>
    <property type="match status" value="1"/>
</dbReference>
<comment type="catalytic activity">
    <reaction evidence="1 17">
        <text>L-histidyl-[protein] + phosphoenolpyruvate = N(pros)-phospho-L-histidyl-[protein] + pyruvate</text>
        <dbReference type="Rhea" id="RHEA:23880"/>
        <dbReference type="Rhea" id="RHEA-COMP:9745"/>
        <dbReference type="Rhea" id="RHEA-COMP:9746"/>
        <dbReference type="ChEBI" id="CHEBI:15361"/>
        <dbReference type="ChEBI" id="CHEBI:29979"/>
        <dbReference type="ChEBI" id="CHEBI:58702"/>
        <dbReference type="ChEBI" id="CHEBI:64837"/>
        <dbReference type="EC" id="2.7.3.9"/>
    </reaction>
</comment>
<evidence type="ECO:0000256" key="9">
    <source>
        <dbReference type="ARBA" id="ARBA00022490"/>
    </source>
</evidence>
<comment type="function">
    <text evidence="3 17">General (non sugar-specific) component of the phosphoenolpyruvate-dependent sugar phosphotransferase system (sugar PTS). This major carbohydrate active-transport system catalyzes the phosphorylation of incoming sugar substrates concomitantly with their translocation across the cell membrane. Enzyme I transfers the phosphoryl group from phosphoenolpyruvate (PEP) to the phosphoryl carrier protein (HPr).</text>
</comment>
<evidence type="ECO:0000256" key="3">
    <source>
        <dbReference type="ARBA" id="ARBA00002728"/>
    </source>
</evidence>
<evidence type="ECO:0000256" key="10">
    <source>
        <dbReference type="ARBA" id="ARBA00022597"/>
    </source>
</evidence>
<dbReference type="Pfam" id="PF02896">
    <property type="entry name" value="PEP-utilizers_C"/>
    <property type="match status" value="1"/>
</dbReference>
<evidence type="ECO:0000256" key="17">
    <source>
        <dbReference type="PIRNR" id="PIRNR000732"/>
    </source>
</evidence>
<dbReference type="Gene3D" id="3.20.20.60">
    <property type="entry name" value="Phosphoenolpyruvate-binding domains"/>
    <property type="match status" value="1"/>
</dbReference>
<reference evidence="25" key="1">
    <citation type="submission" date="2020-10" db="EMBL/GenBank/DDBJ databases">
        <authorList>
            <person name="Gilroy R."/>
        </authorList>
    </citation>
    <scope>NUCLEOTIDE SEQUENCE</scope>
    <source>
        <strain evidence="25">ChiSxjej1B13-7958</strain>
    </source>
</reference>
<feature type="binding site" evidence="19">
    <location>
        <position position="331"/>
    </location>
    <ligand>
        <name>phosphoenolpyruvate</name>
        <dbReference type="ChEBI" id="CHEBI:58702"/>
    </ligand>
</feature>
<dbReference type="Pfam" id="PF05524">
    <property type="entry name" value="PEP-utilisers_N"/>
    <property type="match status" value="1"/>
</dbReference>
<protein>
    <recommendedName>
        <fullName evidence="7 17">Phosphoenolpyruvate-protein phosphotransferase</fullName>
        <ecNumber evidence="6 17">2.7.3.9</ecNumber>
    </recommendedName>
    <alternativeName>
        <fullName evidence="16 17">Phosphotransferase system, enzyme I</fullName>
    </alternativeName>
</protein>
<evidence type="ECO:0000313" key="25">
    <source>
        <dbReference type="EMBL" id="HIR47768.1"/>
    </source>
</evidence>
<evidence type="ECO:0000256" key="12">
    <source>
        <dbReference type="ARBA" id="ARBA00022683"/>
    </source>
</evidence>
<dbReference type="GO" id="GO:0046872">
    <property type="term" value="F:metal ion binding"/>
    <property type="evidence" value="ECO:0007669"/>
    <property type="project" value="UniProtKB-KW"/>
</dbReference>
<dbReference type="GO" id="GO:0008965">
    <property type="term" value="F:phosphoenolpyruvate-protein phosphotransferase activity"/>
    <property type="evidence" value="ECO:0007669"/>
    <property type="project" value="UniProtKB-EC"/>
</dbReference>
<feature type="binding site" evidence="20">
    <location>
        <position position="430"/>
    </location>
    <ligand>
        <name>Mg(2+)</name>
        <dbReference type="ChEBI" id="CHEBI:18420"/>
    </ligand>
</feature>
<dbReference type="PRINTS" id="PR01736">
    <property type="entry name" value="PHPHTRNFRASE"/>
</dbReference>
<keyword evidence="12 17" id="KW-0598">Phosphotransferase system</keyword>
<dbReference type="InterPro" id="IPR000121">
    <property type="entry name" value="PEP_util_C"/>
</dbReference>
<dbReference type="InterPro" id="IPR008731">
    <property type="entry name" value="PTS_EIN"/>
</dbReference>
<comment type="subcellular location">
    <subcellularLocation>
        <location evidence="4 17">Cytoplasm</location>
    </subcellularLocation>
</comment>
<proteinExistence type="inferred from homology"/>
<evidence type="ECO:0000256" key="14">
    <source>
        <dbReference type="ARBA" id="ARBA00022777"/>
    </source>
</evidence>
<evidence type="ECO:0000256" key="16">
    <source>
        <dbReference type="ARBA" id="ARBA00033235"/>
    </source>
</evidence>
<dbReference type="Proteomes" id="UP000824242">
    <property type="component" value="Unassembled WGS sequence"/>
</dbReference>
<evidence type="ECO:0000256" key="11">
    <source>
        <dbReference type="ARBA" id="ARBA00022679"/>
    </source>
</evidence>
<keyword evidence="15 17" id="KW-0460">Magnesium</keyword>
<evidence type="ECO:0000256" key="6">
    <source>
        <dbReference type="ARBA" id="ARBA00012232"/>
    </source>
</evidence>
<dbReference type="GO" id="GO:0009401">
    <property type="term" value="P:phosphoenolpyruvate-dependent sugar phosphotransferase system"/>
    <property type="evidence" value="ECO:0007669"/>
    <property type="project" value="UniProtKB-KW"/>
</dbReference>
<organism evidence="25 26">
    <name type="scientific">Candidatus Caccousia avicola</name>
    <dbReference type="NCBI Taxonomy" id="2840721"/>
    <lineage>
        <taxon>Bacteria</taxon>
        <taxon>Bacillati</taxon>
        <taxon>Bacillota</taxon>
        <taxon>Clostridia</taxon>
        <taxon>Eubacteriales</taxon>
        <taxon>Oscillospiraceae</taxon>
        <taxon>Oscillospiraceae incertae sedis</taxon>
        <taxon>Candidatus Caccousia</taxon>
    </lineage>
</organism>
<keyword evidence="8 17" id="KW-0813">Transport</keyword>
<dbReference type="InterPro" id="IPR015813">
    <property type="entry name" value="Pyrv/PenolPyrv_kinase-like_dom"/>
</dbReference>
<dbReference type="Gene3D" id="3.50.30.10">
    <property type="entry name" value="Phosphohistidine domain"/>
    <property type="match status" value="1"/>
</dbReference>
<keyword evidence="10 17" id="KW-0762">Sugar transport</keyword>
<comment type="cofactor">
    <cofactor evidence="2 17 20">
        <name>Mg(2+)</name>
        <dbReference type="ChEBI" id="CHEBI:18420"/>
    </cofactor>
</comment>
<evidence type="ECO:0000256" key="19">
    <source>
        <dbReference type="PIRSR" id="PIRSR000732-2"/>
    </source>
</evidence>